<keyword evidence="6" id="KW-1179">Viral genome integration</keyword>
<evidence type="ECO:0000313" key="8">
    <source>
        <dbReference type="EMBL" id="DAD80737.1"/>
    </source>
</evidence>
<protein>
    <recommendedName>
        <fullName evidence="2">Integrase</fullName>
    </recommendedName>
</protein>
<accession>A0A8S5MEI1</accession>
<sequence>MNFVEPIRDPDDIQAMKDYLKEWNERNYMLFVFGINLGLRISDIIKLKAKDVQGQYVNIRELKTGKILKRKMNKAFKKEVQEYIKDMNPHDYLFKSRKGKNKAITREAAYYILKAAAEDIGIENVGTHTMRKTFGYHHYKNNKDVAMLMALFNHASPDITLRYIGIQQDQQDKSMDDFYL</sequence>
<evidence type="ECO:0000256" key="2">
    <source>
        <dbReference type="ARBA" id="ARBA00016082"/>
    </source>
</evidence>
<dbReference type="InterPro" id="IPR050090">
    <property type="entry name" value="Tyrosine_recombinase_XerCD"/>
</dbReference>
<evidence type="ECO:0000256" key="3">
    <source>
        <dbReference type="ARBA" id="ARBA00022679"/>
    </source>
</evidence>
<dbReference type="GO" id="GO:0003677">
    <property type="term" value="F:DNA binding"/>
    <property type="evidence" value="ECO:0007669"/>
    <property type="project" value="InterPro"/>
</dbReference>
<feature type="domain" description="Tyr recombinase" evidence="7">
    <location>
        <begin position="3"/>
        <end position="176"/>
    </location>
</feature>
<evidence type="ECO:0000256" key="6">
    <source>
        <dbReference type="ARBA" id="ARBA00023195"/>
    </source>
</evidence>
<keyword evidence="3" id="KW-0808">Transferase</keyword>
<dbReference type="PROSITE" id="PS51898">
    <property type="entry name" value="TYR_RECOMBINASE"/>
    <property type="match status" value="1"/>
</dbReference>
<keyword evidence="6" id="KW-0229">DNA integration</keyword>
<dbReference type="InterPro" id="IPR002104">
    <property type="entry name" value="Integrase_catalytic"/>
</dbReference>
<keyword evidence="6" id="KW-1160">Virus entry into host cell</keyword>
<comment type="similarity">
    <text evidence="1">Belongs to the 'phage' integrase family.</text>
</comment>
<evidence type="ECO:0000256" key="4">
    <source>
        <dbReference type="ARBA" id="ARBA00022801"/>
    </source>
</evidence>
<keyword evidence="4" id="KW-0378">Hydrolase</keyword>
<evidence type="ECO:0000259" key="7">
    <source>
        <dbReference type="PROSITE" id="PS51898"/>
    </source>
</evidence>
<proteinExistence type="inferred from homology"/>
<dbReference type="GO" id="GO:0016787">
    <property type="term" value="F:hydrolase activity"/>
    <property type="evidence" value="ECO:0007669"/>
    <property type="project" value="UniProtKB-KW"/>
</dbReference>
<dbReference type="GO" id="GO:0075713">
    <property type="term" value="P:establishment of integrated proviral latency"/>
    <property type="evidence" value="ECO:0007669"/>
    <property type="project" value="UniProtKB-KW"/>
</dbReference>
<dbReference type="GO" id="GO:0016740">
    <property type="term" value="F:transferase activity"/>
    <property type="evidence" value="ECO:0007669"/>
    <property type="project" value="UniProtKB-KW"/>
</dbReference>
<evidence type="ECO:0000256" key="1">
    <source>
        <dbReference type="ARBA" id="ARBA00008857"/>
    </source>
</evidence>
<dbReference type="GO" id="GO:0044826">
    <property type="term" value="P:viral genome integration into host DNA"/>
    <property type="evidence" value="ECO:0007669"/>
    <property type="project" value="UniProtKB-KW"/>
</dbReference>
<organism evidence="8">
    <name type="scientific">Siphoviridae sp. ctet217</name>
    <dbReference type="NCBI Taxonomy" id="2826409"/>
    <lineage>
        <taxon>Viruses</taxon>
        <taxon>Duplodnaviria</taxon>
        <taxon>Heunggongvirae</taxon>
        <taxon>Uroviricota</taxon>
        <taxon>Caudoviricetes</taxon>
    </lineage>
</organism>
<name>A0A8S5MEI1_9CAUD</name>
<dbReference type="CDD" id="cd01192">
    <property type="entry name" value="INT_C_like_3"/>
    <property type="match status" value="1"/>
</dbReference>
<dbReference type="PANTHER" id="PTHR30349:SF82">
    <property type="entry name" value="INTEGRASE_RECOMBINASE YOEC-RELATED"/>
    <property type="match status" value="1"/>
</dbReference>
<reference evidence="8" key="1">
    <citation type="journal article" date="2021" name="Proc. Natl. Acad. Sci. U.S.A.">
        <title>A Catalog of Tens of Thousands of Viruses from Human Metagenomes Reveals Hidden Associations with Chronic Diseases.</title>
        <authorList>
            <person name="Tisza M.J."/>
            <person name="Buck C.B."/>
        </authorList>
    </citation>
    <scope>NUCLEOTIDE SEQUENCE</scope>
    <source>
        <strain evidence="8">Ctet217</strain>
    </source>
</reference>
<dbReference type="EMBL" id="BK014887">
    <property type="protein sequence ID" value="DAD80737.1"/>
    <property type="molecule type" value="Genomic_DNA"/>
</dbReference>
<dbReference type="InterPro" id="IPR013762">
    <property type="entry name" value="Integrase-like_cat_sf"/>
</dbReference>
<dbReference type="GO" id="GO:0015074">
    <property type="term" value="P:DNA integration"/>
    <property type="evidence" value="ECO:0007669"/>
    <property type="project" value="InterPro"/>
</dbReference>
<keyword evidence="5" id="KW-0233">DNA recombination</keyword>
<evidence type="ECO:0000256" key="5">
    <source>
        <dbReference type="ARBA" id="ARBA00023172"/>
    </source>
</evidence>
<dbReference type="Gene3D" id="1.10.443.10">
    <property type="entry name" value="Intergrase catalytic core"/>
    <property type="match status" value="1"/>
</dbReference>
<dbReference type="GO" id="GO:0006310">
    <property type="term" value="P:DNA recombination"/>
    <property type="evidence" value="ECO:0007669"/>
    <property type="project" value="UniProtKB-KW"/>
</dbReference>
<dbReference type="Pfam" id="PF00589">
    <property type="entry name" value="Phage_integrase"/>
    <property type="match status" value="1"/>
</dbReference>
<dbReference type="SUPFAM" id="SSF56349">
    <property type="entry name" value="DNA breaking-rejoining enzymes"/>
    <property type="match status" value="1"/>
</dbReference>
<dbReference type="PANTHER" id="PTHR30349">
    <property type="entry name" value="PHAGE INTEGRASE-RELATED"/>
    <property type="match status" value="1"/>
</dbReference>
<dbReference type="InterPro" id="IPR011010">
    <property type="entry name" value="DNA_brk_join_enz"/>
</dbReference>